<dbReference type="AlphaFoldDB" id="A0A5C6AWG5"/>
<keyword evidence="5" id="KW-1185">Reference proteome</keyword>
<proteinExistence type="inferred from homology"/>
<gene>
    <name evidence="4" type="ORF">Pla100_10260</name>
</gene>
<dbReference type="Pfam" id="PF12697">
    <property type="entry name" value="Abhydrolase_6"/>
    <property type="match status" value="1"/>
</dbReference>
<comment type="similarity">
    <text evidence="1">Belongs to the AB hydrolase superfamily. AB hydrolase 4 family.</text>
</comment>
<dbReference type="InterPro" id="IPR029058">
    <property type="entry name" value="AB_hydrolase_fold"/>
</dbReference>
<comment type="caution">
    <text evidence="4">The sequence shown here is derived from an EMBL/GenBank/DDBJ whole genome shotgun (WGS) entry which is preliminary data.</text>
</comment>
<sequence>MDDGNGIARKVRIVFMNDSCTANFAKVEESAKAPSTWLHEFVPPPFVPNRWFRGGHLQTLISPKERKLFPADGATYQRHRIDLADGDAMAIHDDTPPNWDPKRGSVLMIHGICGCHAAGYMVRFQHRLNAIGIRTFRLDMRGCGDSGPMCGSITHAGRSEDVLSAIDFIGDLIDDPASPIGGIGVSLGGNQWLLAAGRVGNGFHARPQAWSRVGPILAIAPPIDLQACSDAMQSPKLRFYNRYFIHNLLRRASPMLRQNPIYQNAISRPKPRTLRLFDRLITAPLGGFNSEIHYYGESSAVKVVEHINVPTMVVTSADDPLVPIESFAPLDRYRSEKTENHSLVRLMVTAAGGHHGFLQQDRTSWSDELVAAFFEPH</sequence>
<dbReference type="GO" id="GO:0034338">
    <property type="term" value="F:short-chain carboxylesterase activity"/>
    <property type="evidence" value="ECO:0007669"/>
    <property type="project" value="TreeGrafter"/>
</dbReference>
<dbReference type="Gene3D" id="3.40.50.1820">
    <property type="entry name" value="alpha/beta hydrolase"/>
    <property type="match status" value="1"/>
</dbReference>
<dbReference type="EMBL" id="SJPM01000001">
    <property type="protein sequence ID" value="TWU04090.1"/>
    <property type="molecule type" value="Genomic_DNA"/>
</dbReference>
<dbReference type="SUPFAM" id="SSF53474">
    <property type="entry name" value="alpha/beta-Hydrolases"/>
    <property type="match status" value="1"/>
</dbReference>
<feature type="active site" description="Charge relay system" evidence="2">
    <location>
        <position position="319"/>
    </location>
</feature>
<name>A0A5C6AWG5_9BACT</name>
<accession>A0A5C6AWG5</accession>
<feature type="active site" description="Charge relay system" evidence="2">
    <location>
        <position position="354"/>
    </location>
</feature>
<keyword evidence="4" id="KW-0378">Hydrolase</keyword>
<dbReference type="PANTHER" id="PTHR10794:SF94">
    <property type="entry name" value="ESTERASE YHET-RELATED"/>
    <property type="match status" value="1"/>
</dbReference>
<dbReference type="GO" id="GO:0047372">
    <property type="term" value="F:monoacylglycerol lipase activity"/>
    <property type="evidence" value="ECO:0007669"/>
    <property type="project" value="TreeGrafter"/>
</dbReference>
<feature type="domain" description="AB hydrolase-1" evidence="3">
    <location>
        <begin position="106"/>
        <end position="360"/>
    </location>
</feature>
<evidence type="ECO:0000259" key="3">
    <source>
        <dbReference type="Pfam" id="PF12697"/>
    </source>
</evidence>
<feature type="active site" description="Charge relay system" evidence="2">
    <location>
        <position position="186"/>
    </location>
</feature>
<organism evidence="4 5">
    <name type="scientific">Neorhodopirellula pilleata</name>
    <dbReference type="NCBI Taxonomy" id="2714738"/>
    <lineage>
        <taxon>Bacteria</taxon>
        <taxon>Pseudomonadati</taxon>
        <taxon>Planctomycetota</taxon>
        <taxon>Planctomycetia</taxon>
        <taxon>Pirellulales</taxon>
        <taxon>Pirellulaceae</taxon>
        <taxon>Neorhodopirellula</taxon>
    </lineage>
</organism>
<dbReference type="InterPro" id="IPR000073">
    <property type="entry name" value="AB_hydrolase_1"/>
</dbReference>
<evidence type="ECO:0000256" key="2">
    <source>
        <dbReference type="PIRSR" id="PIRSR005211-1"/>
    </source>
</evidence>
<dbReference type="PANTHER" id="PTHR10794">
    <property type="entry name" value="ABHYDROLASE DOMAIN-CONTAINING PROTEIN"/>
    <property type="match status" value="1"/>
</dbReference>
<dbReference type="PIRSF" id="PIRSF005211">
    <property type="entry name" value="Ab_hydro_YheT"/>
    <property type="match status" value="1"/>
</dbReference>
<reference evidence="4 5" key="1">
    <citation type="submission" date="2019-02" db="EMBL/GenBank/DDBJ databases">
        <title>Deep-cultivation of Planctomycetes and their phenomic and genomic characterization uncovers novel biology.</title>
        <authorList>
            <person name="Wiegand S."/>
            <person name="Jogler M."/>
            <person name="Boedeker C."/>
            <person name="Pinto D."/>
            <person name="Vollmers J."/>
            <person name="Rivas-Marin E."/>
            <person name="Kohn T."/>
            <person name="Peeters S.H."/>
            <person name="Heuer A."/>
            <person name="Rast P."/>
            <person name="Oberbeckmann S."/>
            <person name="Bunk B."/>
            <person name="Jeske O."/>
            <person name="Meyerdierks A."/>
            <person name="Storesund J.E."/>
            <person name="Kallscheuer N."/>
            <person name="Luecker S."/>
            <person name="Lage O.M."/>
            <person name="Pohl T."/>
            <person name="Merkel B.J."/>
            <person name="Hornburger P."/>
            <person name="Mueller R.-W."/>
            <person name="Bruemmer F."/>
            <person name="Labrenz M."/>
            <person name="Spormann A.M."/>
            <person name="Op Den Camp H."/>
            <person name="Overmann J."/>
            <person name="Amann R."/>
            <person name="Jetten M.S.M."/>
            <person name="Mascher T."/>
            <person name="Medema M.H."/>
            <person name="Devos D.P."/>
            <person name="Kaster A.-K."/>
            <person name="Ovreas L."/>
            <person name="Rohde M."/>
            <person name="Galperin M.Y."/>
            <person name="Jogler C."/>
        </authorList>
    </citation>
    <scope>NUCLEOTIDE SEQUENCE [LARGE SCALE GENOMIC DNA]</scope>
    <source>
        <strain evidence="4 5">Pla100</strain>
    </source>
</reference>
<dbReference type="InterPro" id="IPR012020">
    <property type="entry name" value="ABHD4"/>
</dbReference>
<evidence type="ECO:0000256" key="1">
    <source>
        <dbReference type="ARBA" id="ARBA00010884"/>
    </source>
</evidence>
<evidence type="ECO:0000313" key="5">
    <source>
        <dbReference type="Proteomes" id="UP000316213"/>
    </source>
</evidence>
<protein>
    <submittedName>
        <fullName evidence="4">Putative hydrolase</fullName>
    </submittedName>
</protein>
<evidence type="ECO:0000313" key="4">
    <source>
        <dbReference type="EMBL" id="TWU04090.1"/>
    </source>
</evidence>
<dbReference type="InterPro" id="IPR050960">
    <property type="entry name" value="AB_hydrolase_4_sf"/>
</dbReference>
<dbReference type="Proteomes" id="UP000316213">
    <property type="component" value="Unassembled WGS sequence"/>
</dbReference>